<sequence length="425" mass="47688">MQTTDTSAVHKTPTVLVVGTTADYIEWIRTRYPHEALFITAPHVRQTAREPVPEPSEELVWDLSDTASLIQALTAHMDTYAQVPDGIACFDCESMVTAARLARALTLSYPDESAILNCRDKRIAKQIWQASDIPCPRVWPVHHIDDVMPIFKNVTAGLVLKPARGSGSELVFQCRSPKEAETAFHTMVSGLEKRKENPLFAHPDHLILAEERICGPEYSADFILTKTGLTLIRVARKIIPANMPFGTAAGYEVPGNLPLQVPVEMVTHILEKAARALGLDTGICMVDFVIKNNRPYLIEMTPRPGGDCLPWLLDISGNLDILKLALDVARNRPWNPCDYQFSPHMAIRIHAKKSGILQSIDARQLASEPRVKQIHLIRQPGHEIVLPPDDYDSWFLGHVIFDTYGWHFPETRCSLLARHLEIEIR</sequence>
<comment type="caution">
    <text evidence="6">The sequence shown here is derived from an EMBL/GenBank/DDBJ whole genome shotgun (WGS) entry which is preliminary data.</text>
</comment>
<dbReference type="SUPFAM" id="SSF56059">
    <property type="entry name" value="Glutathione synthetase ATP-binding domain-like"/>
    <property type="match status" value="1"/>
</dbReference>
<dbReference type="GO" id="GO:0005524">
    <property type="term" value="F:ATP binding"/>
    <property type="evidence" value="ECO:0007669"/>
    <property type="project" value="UniProtKB-UniRule"/>
</dbReference>
<dbReference type="PROSITE" id="PS50975">
    <property type="entry name" value="ATP_GRASP"/>
    <property type="match status" value="1"/>
</dbReference>
<keyword evidence="1" id="KW-0436">Ligase</keyword>
<keyword evidence="2 4" id="KW-0547">Nucleotide-binding</keyword>
<evidence type="ECO:0000256" key="2">
    <source>
        <dbReference type="ARBA" id="ARBA00022741"/>
    </source>
</evidence>
<name>S0FW52_9BACT</name>
<keyword evidence="7" id="KW-1185">Reference proteome</keyword>
<dbReference type="EMBL" id="APJX01000016">
    <property type="protein sequence ID" value="EMS77359.1"/>
    <property type="molecule type" value="Genomic_DNA"/>
</dbReference>
<feature type="domain" description="ATP-grasp" evidence="5">
    <location>
        <begin position="125"/>
        <end position="330"/>
    </location>
</feature>
<dbReference type="PANTHER" id="PTHR43585:SF2">
    <property type="entry name" value="ATP-GRASP ENZYME FSQD"/>
    <property type="match status" value="1"/>
</dbReference>
<dbReference type="GO" id="GO:0016874">
    <property type="term" value="F:ligase activity"/>
    <property type="evidence" value="ECO:0007669"/>
    <property type="project" value="UniProtKB-KW"/>
</dbReference>
<evidence type="ECO:0000259" key="5">
    <source>
        <dbReference type="PROSITE" id="PS50975"/>
    </source>
</evidence>
<dbReference type="Pfam" id="PF13535">
    <property type="entry name" value="ATP-grasp_4"/>
    <property type="match status" value="1"/>
</dbReference>
<dbReference type="InterPro" id="IPR011761">
    <property type="entry name" value="ATP-grasp"/>
</dbReference>
<protein>
    <submittedName>
        <fullName evidence="6">Argininosuccinate lyase ArgH</fullName>
        <ecNumber evidence="6">4.3.2.1</ecNumber>
    </submittedName>
</protein>
<dbReference type="AlphaFoldDB" id="S0FW52"/>
<dbReference type="RefSeq" id="WP_006968603.1">
    <property type="nucleotide sequence ID" value="NZ_APJX01000016.1"/>
</dbReference>
<dbReference type="OrthoDB" id="24041at2"/>
<keyword evidence="3 4" id="KW-0067">ATP-binding</keyword>
<gene>
    <name evidence="6" type="primary">argH</name>
    <name evidence="6" type="ORF">Dpo_16c00120</name>
</gene>
<evidence type="ECO:0000256" key="3">
    <source>
        <dbReference type="ARBA" id="ARBA00022840"/>
    </source>
</evidence>
<evidence type="ECO:0000313" key="6">
    <source>
        <dbReference type="EMBL" id="EMS77359.1"/>
    </source>
</evidence>
<dbReference type="PANTHER" id="PTHR43585">
    <property type="entry name" value="FUMIPYRROLE BIOSYNTHESIS PROTEIN C"/>
    <property type="match status" value="1"/>
</dbReference>
<evidence type="ECO:0000256" key="4">
    <source>
        <dbReference type="PROSITE-ProRule" id="PRU00409"/>
    </source>
</evidence>
<keyword evidence="6" id="KW-0456">Lyase</keyword>
<evidence type="ECO:0000313" key="7">
    <source>
        <dbReference type="Proteomes" id="UP000014216"/>
    </source>
</evidence>
<reference evidence="6 7" key="1">
    <citation type="journal article" date="2013" name="Genome Announc.">
        <title>Draft Genome Sequence of Desulfotignum phosphitoxidans DSM 13687 Strain FiPS-3.</title>
        <authorList>
            <person name="Poehlein A."/>
            <person name="Daniel R."/>
            <person name="Simeonova D.D."/>
        </authorList>
    </citation>
    <scope>NUCLEOTIDE SEQUENCE [LARGE SCALE GENOMIC DNA]</scope>
    <source>
        <strain evidence="6 7">DSM 13687</strain>
    </source>
</reference>
<dbReference type="GO" id="GO:0004056">
    <property type="term" value="F:argininosuccinate lyase activity"/>
    <property type="evidence" value="ECO:0007669"/>
    <property type="project" value="UniProtKB-EC"/>
</dbReference>
<organism evidence="6 7">
    <name type="scientific">Desulfotignum phosphitoxidans DSM 13687</name>
    <dbReference type="NCBI Taxonomy" id="1286635"/>
    <lineage>
        <taxon>Bacteria</taxon>
        <taxon>Pseudomonadati</taxon>
        <taxon>Thermodesulfobacteriota</taxon>
        <taxon>Desulfobacteria</taxon>
        <taxon>Desulfobacterales</taxon>
        <taxon>Desulfobacteraceae</taxon>
        <taxon>Desulfotignum</taxon>
    </lineage>
</organism>
<dbReference type="Gene3D" id="3.30.470.20">
    <property type="entry name" value="ATP-grasp fold, B domain"/>
    <property type="match status" value="1"/>
</dbReference>
<evidence type="ECO:0000256" key="1">
    <source>
        <dbReference type="ARBA" id="ARBA00022598"/>
    </source>
</evidence>
<dbReference type="GO" id="GO:0046872">
    <property type="term" value="F:metal ion binding"/>
    <property type="evidence" value="ECO:0007669"/>
    <property type="project" value="InterPro"/>
</dbReference>
<dbReference type="EC" id="4.3.2.1" evidence="6"/>
<dbReference type="Proteomes" id="UP000014216">
    <property type="component" value="Unassembled WGS sequence"/>
</dbReference>
<dbReference type="InterPro" id="IPR052032">
    <property type="entry name" value="ATP-dep_AA_Ligase"/>
</dbReference>
<proteinExistence type="predicted"/>
<accession>S0FW52</accession>